<dbReference type="FunFam" id="1.10.340.30:FF:000002">
    <property type="entry name" value="Adenine DNA glycosylase"/>
    <property type="match status" value="1"/>
</dbReference>
<keyword evidence="8" id="KW-0227">DNA damage</keyword>
<organism evidence="15">
    <name type="scientific">marine metagenome</name>
    <dbReference type="NCBI Taxonomy" id="408172"/>
    <lineage>
        <taxon>unclassified sequences</taxon>
        <taxon>metagenomes</taxon>
        <taxon>ecological metagenomes</taxon>
    </lineage>
</organism>
<feature type="non-terminal residue" evidence="15">
    <location>
        <position position="212"/>
    </location>
</feature>
<evidence type="ECO:0000256" key="3">
    <source>
        <dbReference type="ARBA" id="ARBA00008343"/>
    </source>
</evidence>
<evidence type="ECO:0000256" key="7">
    <source>
        <dbReference type="ARBA" id="ARBA00022723"/>
    </source>
</evidence>
<accession>A0A381W0C8</accession>
<keyword evidence="10" id="KW-0408">Iron</keyword>
<dbReference type="EC" id="3.2.2.31" evidence="4"/>
<sequence length="212" mass="24424">VSITASILDWFVKSKRDLPFRNTKDPYLVWLSEVMLQQTQVKTAIPYYKKWIKKYPSIRSVAHAKESELLKCWEGLGYYARCRNFHKSARIIVKYYDGFVPNNWDKFRSFPGVGDYTAAAVLSIAFKQSFPAIDGNVRRVMARILGYRKLSKRNMNIIQSTLCKWIHTTEPGDFNQAMMDLGACVCFPTNPACMHCPVNYYCKAFSSGNPMN</sequence>
<dbReference type="Pfam" id="PF00730">
    <property type="entry name" value="HhH-GPD"/>
    <property type="match status" value="1"/>
</dbReference>
<keyword evidence="9" id="KW-0378">Hydrolase</keyword>
<proteinExistence type="inferred from homology"/>
<dbReference type="GO" id="GO:0006284">
    <property type="term" value="P:base-excision repair"/>
    <property type="evidence" value="ECO:0007669"/>
    <property type="project" value="InterPro"/>
</dbReference>
<evidence type="ECO:0000259" key="14">
    <source>
        <dbReference type="SMART" id="SM00478"/>
    </source>
</evidence>
<dbReference type="GO" id="GO:0032357">
    <property type="term" value="F:oxidized purine DNA binding"/>
    <property type="evidence" value="ECO:0007669"/>
    <property type="project" value="TreeGrafter"/>
</dbReference>
<feature type="non-terminal residue" evidence="15">
    <location>
        <position position="1"/>
    </location>
</feature>
<evidence type="ECO:0000256" key="2">
    <source>
        <dbReference type="ARBA" id="ARBA00001966"/>
    </source>
</evidence>
<keyword evidence="12" id="KW-0234">DNA repair</keyword>
<dbReference type="SUPFAM" id="SSF48150">
    <property type="entry name" value="DNA-glycosylase"/>
    <property type="match status" value="1"/>
</dbReference>
<dbReference type="GO" id="GO:0046872">
    <property type="term" value="F:metal ion binding"/>
    <property type="evidence" value="ECO:0007669"/>
    <property type="project" value="UniProtKB-KW"/>
</dbReference>
<dbReference type="GO" id="GO:0006298">
    <property type="term" value="P:mismatch repair"/>
    <property type="evidence" value="ECO:0007669"/>
    <property type="project" value="TreeGrafter"/>
</dbReference>
<comment type="cofactor">
    <cofactor evidence="2">
        <name>[4Fe-4S] cluster</name>
        <dbReference type="ChEBI" id="CHEBI:49883"/>
    </cofactor>
</comment>
<dbReference type="PANTHER" id="PTHR42944:SF1">
    <property type="entry name" value="ADENINE DNA GLYCOSYLASE"/>
    <property type="match status" value="1"/>
</dbReference>
<keyword evidence="13" id="KW-0326">Glycosidase</keyword>
<comment type="catalytic activity">
    <reaction evidence="1">
        <text>Hydrolyzes free adenine bases from 7,8-dihydro-8-oxoguanine:adenine mismatched double-stranded DNA, leaving an apurinic site.</text>
        <dbReference type="EC" id="3.2.2.31"/>
    </reaction>
</comment>
<keyword evidence="11" id="KW-0411">Iron-sulfur</keyword>
<dbReference type="CDD" id="cd00056">
    <property type="entry name" value="ENDO3c"/>
    <property type="match status" value="1"/>
</dbReference>
<evidence type="ECO:0000256" key="9">
    <source>
        <dbReference type="ARBA" id="ARBA00022801"/>
    </source>
</evidence>
<evidence type="ECO:0000256" key="8">
    <source>
        <dbReference type="ARBA" id="ARBA00022763"/>
    </source>
</evidence>
<protein>
    <recommendedName>
        <fullName evidence="5">Adenine DNA glycosylase</fullName>
        <ecNumber evidence="4">3.2.2.31</ecNumber>
    </recommendedName>
</protein>
<feature type="domain" description="HhH-GPD" evidence="14">
    <location>
        <begin position="35"/>
        <end position="184"/>
    </location>
</feature>
<dbReference type="PROSITE" id="PS00764">
    <property type="entry name" value="ENDONUCLEASE_III_1"/>
    <property type="match status" value="1"/>
</dbReference>
<evidence type="ECO:0000256" key="11">
    <source>
        <dbReference type="ARBA" id="ARBA00023014"/>
    </source>
</evidence>
<evidence type="ECO:0000313" key="15">
    <source>
        <dbReference type="EMBL" id="SVA45811.1"/>
    </source>
</evidence>
<dbReference type="PANTHER" id="PTHR42944">
    <property type="entry name" value="ADENINE DNA GLYCOSYLASE"/>
    <property type="match status" value="1"/>
</dbReference>
<gene>
    <name evidence="15" type="ORF">METZ01_LOCUS98665</name>
</gene>
<evidence type="ECO:0000256" key="12">
    <source>
        <dbReference type="ARBA" id="ARBA00023204"/>
    </source>
</evidence>
<dbReference type="AlphaFoldDB" id="A0A381W0C8"/>
<reference evidence="15" key="1">
    <citation type="submission" date="2018-05" db="EMBL/GenBank/DDBJ databases">
        <authorList>
            <person name="Lanie J.A."/>
            <person name="Ng W.-L."/>
            <person name="Kazmierczak K.M."/>
            <person name="Andrzejewski T.M."/>
            <person name="Davidsen T.M."/>
            <person name="Wayne K.J."/>
            <person name="Tettelin H."/>
            <person name="Glass J.I."/>
            <person name="Rusch D."/>
            <person name="Podicherti R."/>
            <person name="Tsui H.-C.T."/>
            <person name="Winkler M.E."/>
        </authorList>
    </citation>
    <scope>NUCLEOTIDE SEQUENCE</scope>
</reference>
<evidence type="ECO:0000256" key="6">
    <source>
        <dbReference type="ARBA" id="ARBA00022485"/>
    </source>
</evidence>
<keyword evidence="7" id="KW-0479">Metal-binding</keyword>
<dbReference type="InterPro" id="IPR003265">
    <property type="entry name" value="HhH-GPD_domain"/>
</dbReference>
<dbReference type="GO" id="GO:0051539">
    <property type="term" value="F:4 iron, 4 sulfur cluster binding"/>
    <property type="evidence" value="ECO:0007669"/>
    <property type="project" value="UniProtKB-KW"/>
</dbReference>
<name>A0A381W0C8_9ZZZZ</name>
<keyword evidence="6" id="KW-0004">4Fe-4S</keyword>
<evidence type="ECO:0000256" key="1">
    <source>
        <dbReference type="ARBA" id="ARBA00000843"/>
    </source>
</evidence>
<evidence type="ECO:0000256" key="5">
    <source>
        <dbReference type="ARBA" id="ARBA00022023"/>
    </source>
</evidence>
<evidence type="ECO:0000256" key="13">
    <source>
        <dbReference type="ARBA" id="ARBA00023295"/>
    </source>
</evidence>
<comment type="similarity">
    <text evidence="3">Belongs to the Nth/MutY family.</text>
</comment>
<evidence type="ECO:0000256" key="4">
    <source>
        <dbReference type="ARBA" id="ARBA00012045"/>
    </source>
</evidence>
<dbReference type="GO" id="GO:0035485">
    <property type="term" value="F:adenine/guanine mispair binding"/>
    <property type="evidence" value="ECO:0007669"/>
    <property type="project" value="TreeGrafter"/>
</dbReference>
<dbReference type="EMBL" id="UINC01010284">
    <property type="protein sequence ID" value="SVA45811.1"/>
    <property type="molecule type" value="Genomic_DNA"/>
</dbReference>
<dbReference type="SMART" id="SM00478">
    <property type="entry name" value="ENDO3c"/>
    <property type="match status" value="1"/>
</dbReference>
<dbReference type="GO" id="GO:0000701">
    <property type="term" value="F:purine-specific mismatch base pair DNA N-glycosylase activity"/>
    <property type="evidence" value="ECO:0007669"/>
    <property type="project" value="UniProtKB-EC"/>
</dbReference>
<dbReference type="InterPro" id="IPR044298">
    <property type="entry name" value="MIG/MutY"/>
</dbReference>
<dbReference type="InterPro" id="IPR023170">
    <property type="entry name" value="HhH_base_excis_C"/>
</dbReference>
<evidence type="ECO:0000256" key="10">
    <source>
        <dbReference type="ARBA" id="ARBA00023004"/>
    </source>
</evidence>
<dbReference type="GO" id="GO:0034039">
    <property type="term" value="F:8-oxo-7,8-dihydroguanine DNA N-glycosylase activity"/>
    <property type="evidence" value="ECO:0007669"/>
    <property type="project" value="TreeGrafter"/>
</dbReference>
<dbReference type="InterPro" id="IPR011257">
    <property type="entry name" value="DNA_glycosylase"/>
</dbReference>
<dbReference type="Gene3D" id="1.10.1670.10">
    <property type="entry name" value="Helix-hairpin-Helix base-excision DNA repair enzymes (C-terminal)"/>
    <property type="match status" value="1"/>
</dbReference>
<dbReference type="Gene3D" id="1.10.340.30">
    <property type="entry name" value="Hypothetical protein, domain 2"/>
    <property type="match status" value="1"/>
</dbReference>
<dbReference type="InterPro" id="IPR004035">
    <property type="entry name" value="Endouclease-III_FeS-bd_BS"/>
</dbReference>